<evidence type="ECO:0000313" key="2">
    <source>
        <dbReference type="EMBL" id="NJX14132.1"/>
    </source>
</evidence>
<gene>
    <name evidence="2" type="ORF">HC176_01350</name>
</gene>
<proteinExistence type="predicted"/>
<feature type="transmembrane region" description="Helical" evidence="1">
    <location>
        <begin position="36"/>
        <end position="57"/>
    </location>
</feature>
<evidence type="ECO:0000313" key="3">
    <source>
        <dbReference type="Proteomes" id="UP000760545"/>
    </source>
</evidence>
<dbReference type="EMBL" id="JAAVJS010000001">
    <property type="protein sequence ID" value="NJX14132.1"/>
    <property type="molecule type" value="Genomic_DNA"/>
</dbReference>
<keyword evidence="1" id="KW-0812">Transmembrane</keyword>
<reference evidence="2 3" key="1">
    <citation type="submission" date="2020-03" db="EMBL/GenBank/DDBJ databases">
        <title>Tamlana sp. nov, isolated from XXX.</title>
        <authorList>
            <person name="Cao W.R."/>
        </authorList>
    </citation>
    <scope>NUCLEOTIDE SEQUENCE [LARGE SCALE GENOMIC DNA]</scope>
    <source>
        <strain evidence="2 3">HST1-43</strain>
    </source>
</reference>
<dbReference type="Proteomes" id="UP000760545">
    <property type="component" value="Unassembled WGS sequence"/>
</dbReference>
<keyword evidence="3" id="KW-1185">Reference proteome</keyword>
<protein>
    <submittedName>
        <fullName evidence="2">Uncharacterized protein</fullName>
    </submittedName>
</protein>
<organism evidence="2 3">
    <name type="scientific">Tamlana crocina</name>
    <dbReference type="NCBI Taxonomy" id="393006"/>
    <lineage>
        <taxon>Bacteria</taxon>
        <taxon>Pseudomonadati</taxon>
        <taxon>Bacteroidota</taxon>
        <taxon>Flavobacteriia</taxon>
        <taxon>Flavobacteriales</taxon>
        <taxon>Flavobacteriaceae</taxon>
        <taxon>Tamlana</taxon>
    </lineage>
</organism>
<keyword evidence="1" id="KW-1133">Transmembrane helix</keyword>
<evidence type="ECO:0000256" key="1">
    <source>
        <dbReference type="SAM" id="Phobius"/>
    </source>
</evidence>
<keyword evidence="1" id="KW-0472">Membrane</keyword>
<sequence>MDKTKKEKGNFEFVKESEDEKRNYIFQKDGITKKTALIVIVFLIILILAVAFSGLFFES</sequence>
<name>A0ABX1D6Z1_9FLAO</name>
<comment type="caution">
    <text evidence="2">The sequence shown here is derived from an EMBL/GenBank/DDBJ whole genome shotgun (WGS) entry which is preliminary data.</text>
</comment>
<dbReference type="RefSeq" id="WP_167916383.1">
    <property type="nucleotide sequence ID" value="NZ_JAAVJS010000001.1"/>
</dbReference>
<accession>A0ABX1D6Z1</accession>